<dbReference type="EMBL" id="FOSB01000007">
    <property type="protein sequence ID" value="SFK11334.1"/>
    <property type="molecule type" value="Genomic_DNA"/>
</dbReference>
<keyword evidence="1" id="KW-0812">Transmembrane</keyword>
<feature type="transmembrane region" description="Helical" evidence="1">
    <location>
        <begin position="31"/>
        <end position="51"/>
    </location>
</feature>
<feature type="transmembrane region" description="Helical" evidence="1">
    <location>
        <begin position="63"/>
        <end position="84"/>
    </location>
</feature>
<dbReference type="RefSeq" id="WP_075037077.1">
    <property type="nucleotide sequence ID" value="NZ_FOSB01000007.1"/>
</dbReference>
<dbReference type="AlphaFoldDB" id="A0A1I3WUL3"/>
<reference evidence="3" key="1">
    <citation type="submission" date="2016-10" db="EMBL/GenBank/DDBJ databases">
        <authorList>
            <person name="Varghese N."/>
            <person name="Submissions S."/>
        </authorList>
    </citation>
    <scope>NUCLEOTIDE SEQUENCE [LARGE SCALE GENOMIC DNA]</scope>
    <source>
        <strain evidence="3">CGMCC 1.3704</strain>
    </source>
</reference>
<dbReference type="OrthoDB" id="2626715at2"/>
<evidence type="ECO:0000313" key="2">
    <source>
        <dbReference type="EMBL" id="SFK11334.1"/>
    </source>
</evidence>
<keyword evidence="1" id="KW-0472">Membrane</keyword>
<protein>
    <submittedName>
        <fullName evidence="2">Uncharacterized protein</fullName>
    </submittedName>
</protein>
<accession>A0A1I3WUL3</accession>
<sequence length="157" mass="18356">MAFTLFFFGSWLVLTLFTIIPKKLAFTENTFVFLILLVISINWTWIIYEEFKFIESTETPMDYAAFLMFRSIIIPIVIITQLNISALARSRTLSLWTIVLSTACLLLFTFFSLHFGMIKYVNWNIAYDALYYLALHGIAYVTLKIFQTIQMNEVNDL</sequence>
<organism evidence="2 3">
    <name type="scientific">Halobacillus dabanensis</name>
    <dbReference type="NCBI Taxonomy" id="240302"/>
    <lineage>
        <taxon>Bacteria</taxon>
        <taxon>Bacillati</taxon>
        <taxon>Bacillota</taxon>
        <taxon>Bacilli</taxon>
        <taxon>Bacillales</taxon>
        <taxon>Bacillaceae</taxon>
        <taxon>Halobacillus</taxon>
    </lineage>
</organism>
<dbReference type="Proteomes" id="UP000183557">
    <property type="component" value="Unassembled WGS sequence"/>
</dbReference>
<gene>
    <name evidence="2" type="ORF">SAMN04487936_107159</name>
</gene>
<feature type="transmembrane region" description="Helical" evidence="1">
    <location>
        <begin position="129"/>
        <end position="149"/>
    </location>
</feature>
<proteinExistence type="predicted"/>
<keyword evidence="1" id="KW-1133">Transmembrane helix</keyword>
<keyword evidence="3" id="KW-1185">Reference proteome</keyword>
<evidence type="ECO:0000313" key="3">
    <source>
        <dbReference type="Proteomes" id="UP000183557"/>
    </source>
</evidence>
<feature type="transmembrane region" description="Helical" evidence="1">
    <location>
        <begin position="96"/>
        <end position="117"/>
    </location>
</feature>
<evidence type="ECO:0000256" key="1">
    <source>
        <dbReference type="SAM" id="Phobius"/>
    </source>
</evidence>
<name>A0A1I3WUL3_HALDA</name>